<protein>
    <submittedName>
        <fullName evidence="1">Uncharacterized protein</fullName>
    </submittedName>
</protein>
<reference evidence="1" key="1">
    <citation type="submission" date="2021-06" db="EMBL/GenBank/DDBJ databases">
        <title>Parelaphostrongylus tenuis whole genome reference sequence.</title>
        <authorList>
            <person name="Garwood T.J."/>
            <person name="Larsen P.A."/>
            <person name="Fountain-Jones N.M."/>
            <person name="Garbe J.R."/>
            <person name="Macchietto M.G."/>
            <person name="Kania S.A."/>
            <person name="Gerhold R.W."/>
            <person name="Richards J.E."/>
            <person name="Wolf T.M."/>
        </authorList>
    </citation>
    <scope>NUCLEOTIDE SEQUENCE</scope>
    <source>
        <strain evidence="1">MNPRO001-30</strain>
        <tissue evidence="1">Meninges</tissue>
    </source>
</reference>
<keyword evidence="2" id="KW-1185">Reference proteome</keyword>
<dbReference type="AlphaFoldDB" id="A0AAD5R1U5"/>
<sequence>MNKKRKNAYLSEMQLDTDDRHTVSVITTQREAECESTSNNSVLMTFSQCHYSSTTPRALIYKTFPTERKTITAFRISPKQVVIIFTDQLLANNDTICYAVISNSSMAASTGEEYNDIVGLI</sequence>
<organism evidence="1 2">
    <name type="scientific">Parelaphostrongylus tenuis</name>
    <name type="common">Meningeal worm</name>
    <dbReference type="NCBI Taxonomy" id="148309"/>
    <lineage>
        <taxon>Eukaryota</taxon>
        <taxon>Metazoa</taxon>
        <taxon>Ecdysozoa</taxon>
        <taxon>Nematoda</taxon>
        <taxon>Chromadorea</taxon>
        <taxon>Rhabditida</taxon>
        <taxon>Rhabditina</taxon>
        <taxon>Rhabditomorpha</taxon>
        <taxon>Strongyloidea</taxon>
        <taxon>Metastrongylidae</taxon>
        <taxon>Parelaphostrongylus</taxon>
    </lineage>
</organism>
<evidence type="ECO:0000313" key="2">
    <source>
        <dbReference type="Proteomes" id="UP001196413"/>
    </source>
</evidence>
<dbReference type="Proteomes" id="UP001196413">
    <property type="component" value="Unassembled WGS sequence"/>
</dbReference>
<proteinExistence type="predicted"/>
<accession>A0AAD5R1U5</accession>
<gene>
    <name evidence="1" type="ORF">KIN20_028945</name>
</gene>
<evidence type="ECO:0000313" key="1">
    <source>
        <dbReference type="EMBL" id="KAJ1367917.1"/>
    </source>
</evidence>
<comment type="caution">
    <text evidence="1">The sequence shown here is derived from an EMBL/GenBank/DDBJ whole genome shotgun (WGS) entry which is preliminary data.</text>
</comment>
<dbReference type="EMBL" id="JAHQIW010006043">
    <property type="protein sequence ID" value="KAJ1367917.1"/>
    <property type="molecule type" value="Genomic_DNA"/>
</dbReference>
<name>A0AAD5R1U5_PARTN</name>